<evidence type="ECO:0000256" key="5">
    <source>
        <dbReference type="SAM" id="MobiDB-lite"/>
    </source>
</evidence>
<name>A0AAN7PQ96_9EURO</name>
<sequence length="517" mass="58165">MSSDSFSSLRARGCREDSLKIFAIEKDRYQPGSRQPSFNCDTGTSFTSQHECYEQHVGRSHGRDHHHTSIGRHQDTPDTILPKDLPWKERIKHITWAYFTITMATGGLANVLHTVPYDAPWLYYVGLFFFFLNLVLYIGIWAMMLTRFISYPATFHASLVHPTESLFVPAFAVSFGTICITIIEYGADRTGPWLSEVVWVLFWFNVALAITLSIAIYMILWSSLTFTIAQMTPIWIFPAYPLLIIGPHAANLATKLQSPSRTLEVIVGGFTVQGIGFLVSLTIYAAFVYRLMTQKLPADPSRPGMFVSVGPAAFTCSGTIGMAANLAKAIATNQDVFMEMPAILAAQVLRLVGNWMCLWLWGLALWFFFVSAISNIAPLYTRHNHRQGDLEKDARALHKIDIQKKKIPFAMTWYSYIFPQTALTTATFRIADAFGIRPLEIIGCVMAGLLVAMWIFVVTMMIRAVHQKQILWPEVGEDREEGGFQRQANAQRVSKATHGNEQPTEDRNILSRAADTD</sequence>
<dbReference type="InterPro" id="IPR038665">
    <property type="entry name" value="Voltage-dep_anion_channel_sf"/>
</dbReference>
<dbReference type="Pfam" id="PF03595">
    <property type="entry name" value="SLAC1"/>
    <property type="match status" value="1"/>
</dbReference>
<feature type="transmembrane region" description="Helical" evidence="6">
    <location>
        <begin position="304"/>
        <end position="327"/>
    </location>
</feature>
<comment type="subcellular location">
    <subcellularLocation>
        <location evidence="1">Membrane</location>
        <topology evidence="1">Multi-pass membrane protein</topology>
    </subcellularLocation>
</comment>
<dbReference type="GO" id="GO:0016020">
    <property type="term" value="C:membrane"/>
    <property type="evidence" value="ECO:0007669"/>
    <property type="project" value="UniProtKB-SubCell"/>
</dbReference>
<feature type="transmembrane region" description="Helical" evidence="6">
    <location>
        <begin position="232"/>
        <end position="250"/>
    </location>
</feature>
<feature type="region of interest" description="Disordered" evidence="5">
    <location>
        <begin position="481"/>
        <end position="517"/>
    </location>
</feature>
<keyword evidence="2 6" id="KW-0812">Transmembrane</keyword>
<protein>
    <submittedName>
        <fullName evidence="7">Uncharacterized protein</fullName>
    </submittedName>
</protein>
<dbReference type="InterPro" id="IPR004695">
    <property type="entry name" value="SLAC1/Mae1/Ssu1/TehA"/>
</dbReference>
<dbReference type="PANTHER" id="PTHR31162">
    <property type="entry name" value="MALIC ACID TRANSPORT PROTEIN-RELATED"/>
    <property type="match status" value="1"/>
</dbReference>
<keyword evidence="4 6" id="KW-0472">Membrane</keyword>
<dbReference type="AlphaFoldDB" id="A0AAN7PQ96"/>
<evidence type="ECO:0000256" key="2">
    <source>
        <dbReference type="ARBA" id="ARBA00022692"/>
    </source>
</evidence>
<organism evidence="7 8">
    <name type="scientific">Lithohypha guttulata</name>
    <dbReference type="NCBI Taxonomy" id="1690604"/>
    <lineage>
        <taxon>Eukaryota</taxon>
        <taxon>Fungi</taxon>
        <taxon>Dikarya</taxon>
        <taxon>Ascomycota</taxon>
        <taxon>Pezizomycotina</taxon>
        <taxon>Eurotiomycetes</taxon>
        <taxon>Chaetothyriomycetidae</taxon>
        <taxon>Chaetothyriales</taxon>
        <taxon>Trichomeriaceae</taxon>
        <taxon>Lithohypha</taxon>
    </lineage>
</organism>
<keyword evidence="3 6" id="KW-1133">Transmembrane helix</keyword>
<evidence type="ECO:0000256" key="1">
    <source>
        <dbReference type="ARBA" id="ARBA00004141"/>
    </source>
</evidence>
<dbReference type="Proteomes" id="UP001309876">
    <property type="component" value="Unassembled WGS sequence"/>
</dbReference>
<feature type="transmembrane region" description="Helical" evidence="6">
    <location>
        <begin position="197"/>
        <end position="220"/>
    </location>
</feature>
<dbReference type="CDD" id="cd09317">
    <property type="entry name" value="TDT_Mae1_like"/>
    <property type="match status" value="1"/>
</dbReference>
<accession>A0AAN7PQ96</accession>
<gene>
    <name evidence="7" type="ORF">LTR05_008530</name>
</gene>
<evidence type="ECO:0000313" key="7">
    <source>
        <dbReference type="EMBL" id="KAK5080587.1"/>
    </source>
</evidence>
<feature type="transmembrane region" description="Helical" evidence="6">
    <location>
        <begin position="358"/>
        <end position="380"/>
    </location>
</feature>
<feature type="transmembrane region" description="Helical" evidence="6">
    <location>
        <begin position="437"/>
        <end position="462"/>
    </location>
</feature>
<feature type="transmembrane region" description="Helical" evidence="6">
    <location>
        <begin position="166"/>
        <end position="185"/>
    </location>
</feature>
<feature type="transmembrane region" description="Helical" evidence="6">
    <location>
        <begin position="96"/>
        <end position="115"/>
    </location>
</feature>
<dbReference type="InterPro" id="IPR030185">
    <property type="entry name" value="Mae1"/>
</dbReference>
<feature type="compositionally biased region" description="Polar residues" evidence="5">
    <location>
        <begin position="486"/>
        <end position="502"/>
    </location>
</feature>
<dbReference type="GO" id="GO:0015140">
    <property type="term" value="F:malate transmembrane transporter activity"/>
    <property type="evidence" value="ECO:0007669"/>
    <property type="project" value="InterPro"/>
</dbReference>
<dbReference type="PANTHER" id="PTHR31162:SF3">
    <property type="entry name" value="TRANSPORTER_MALIC ACID TRANSPORT PROTEIN, PUTATIVE-RELATED"/>
    <property type="match status" value="1"/>
</dbReference>
<dbReference type="Gene3D" id="1.50.10.150">
    <property type="entry name" value="Voltage-dependent anion channel"/>
    <property type="match status" value="1"/>
</dbReference>
<evidence type="ECO:0000313" key="8">
    <source>
        <dbReference type="Proteomes" id="UP001309876"/>
    </source>
</evidence>
<feature type="transmembrane region" description="Helical" evidence="6">
    <location>
        <begin position="270"/>
        <end position="292"/>
    </location>
</feature>
<evidence type="ECO:0000256" key="4">
    <source>
        <dbReference type="ARBA" id="ARBA00023136"/>
    </source>
</evidence>
<keyword evidence="8" id="KW-1185">Reference proteome</keyword>
<evidence type="ECO:0000256" key="3">
    <source>
        <dbReference type="ARBA" id="ARBA00022989"/>
    </source>
</evidence>
<feature type="transmembrane region" description="Helical" evidence="6">
    <location>
        <begin position="121"/>
        <end position="145"/>
    </location>
</feature>
<proteinExistence type="predicted"/>
<comment type="caution">
    <text evidence="7">The sequence shown here is derived from an EMBL/GenBank/DDBJ whole genome shotgun (WGS) entry which is preliminary data.</text>
</comment>
<reference evidence="7 8" key="1">
    <citation type="submission" date="2023-08" db="EMBL/GenBank/DDBJ databases">
        <title>Black Yeasts Isolated from many extreme environments.</title>
        <authorList>
            <person name="Coleine C."/>
            <person name="Stajich J.E."/>
            <person name="Selbmann L."/>
        </authorList>
    </citation>
    <scope>NUCLEOTIDE SEQUENCE [LARGE SCALE GENOMIC DNA]</scope>
    <source>
        <strain evidence="7 8">CCFEE 5910</strain>
    </source>
</reference>
<feature type="compositionally biased region" description="Basic and acidic residues" evidence="5">
    <location>
        <begin position="504"/>
        <end position="517"/>
    </location>
</feature>
<dbReference type="EMBL" id="JAVRRJ010000013">
    <property type="protein sequence ID" value="KAK5080587.1"/>
    <property type="molecule type" value="Genomic_DNA"/>
</dbReference>
<evidence type="ECO:0000256" key="6">
    <source>
        <dbReference type="SAM" id="Phobius"/>
    </source>
</evidence>